<sequence length="456" mass="48532">MNASSGADEPLNASEREELERLRRERAELLGNETSTAGRTQASGHRKLRWTGAAILLVLVVVLSFFAVLARYTHNEVLDSDRYVQKMASLGSNPVLQGELTDRITKEIVTRLDVEAVTADALRSIAEEAPRVPPAVVGLAPVIADQAETLVHRTVESFVASDRFEALWIEANRKAHQRLVAVLTGDTRPGVEISDEGVVSISLAPIIDRVRAALIDRGFAFANEIPTIDKSFVLFESSELATAQRATSALDKASSVLPWLVLLVAAAAVWVSPKGARRRAISLVGVSIAVAMALLAVAIALGRSLYMGAIPAEVLSPQSAAVLIDTMLVPLRTMLRAVFVLAVVVAVVGYLTGSSGSAVAVRGAGVKALDALRVPKNGRAPYPFESAVARFRVPLRVVIIVIAVATLVFWPYPSGVVVVVTVLVAVAALVVVELIARPALVEHDTPDAAVVLTRNE</sequence>
<feature type="transmembrane region" description="Helical" evidence="1">
    <location>
        <begin position="280"/>
        <end position="301"/>
    </location>
</feature>
<feature type="transmembrane region" description="Helical" evidence="1">
    <location>
        <begin position="256"/>
        <end position="273"/>
    </location>
</feature>
<dbReference type="Proteomes" id="UP001621418">
    <property type="component" value="Chromosome"/>
</dbReference>
<dbReference type="RefSeq" id="WP_405145291.1">
    <property type="nucleotide sequence ID" value="NZ_CP109527.1"/>
</dbReference>
<feature type="transmembrane region" description="Helical" evidence="1">
    <location>
        <begin position="416"/>
        <end position="436"/>
    </location>
</feature>
<dbReference type="EMBL" id="CP109527">
    <property type="protein sequence ID" value="WTY33103.1"/>
    <property type="molecule type" value="Genomic_DNA"/>
</dbReference>
<proteinExistence type="predicted"/>
<reference evidence="2 3" key="1">
    <citation type="submission" date="2022-10" db="EMBL/GenBank/DDBJ databases">
        <title>The complete genomes of actinobacterial strains from the NBC collection.</title>
        <authorList>
            <person name="Joergensen T.S."/>
            <person name="Alvarez Arevalo M."/>
            <person name="Sterndorff E.B."/>
            <person name="Faurdal D."/>
            <person name="Vuksanovic O."/>
            <person name="Mourched A.-S."/>
            <person name="Charusanti P."/>
            <person name="Shaw S."/>
            <person name="Blin K."/>
            <person name="Weber T."/>
        </authorList>
    </citation>
    <scope>NUCLEOTIDE SEQUENCE [LARGE SCALE GENOMIC DNA]</scope>
    <source>
        <strain evidence="2 3">NBC_01413</strain>
    </source>
</reference>
<evidence type="ECO:0008006" key="4">
    <source>
        <dbReference type="Google" id="ProtNLM"/>
    </source>
</evidence>
<evidence type="ECO:0000256" key="1">
    <source>
        <dbReference type="SAM" id="Phobius"/>
    </source>
</evidence>
<keyword evidence="1" id="KW-0472">Membrane</keyword>
<feature type="transmembrane region" description="Helical" evidence="1">
    <location>
        <begin position="48"/>
        <end position="70"/>
    </location>
</feature>
<name>A0ABZ1MZP1_9NOCA</name>
<protein>
    <recommendedName>
        <fullName evidence="4">Integral membrane protein</fullName>
    </recommendedName>
</protein>
<keyword evidence="3" id="KW-1185">Reference proteome</keyword>
<keyword evidence="1" id="KW-0812">Transmembrane</keyword>
<gene>
    <name evidence="2" type="ORF">OG308_17210</name>
</gene>
<keyword evidence="1" id="KW-1133">Transmembrane helix</keyword>
<evidence type="ECO:0000313" key="2">
    <source>
        <dbReference type="EMBL" id="WTY33103.1"/>
    </source>
</evidence>
<feature type="transmembrane region" description="Helical" evidence="1">
    <location>
        <begin position="393"/>
        <end position="410"/>
    </location>
</feature>
<evidence type="ECO:0000313" key="3">
    <source>
        <dbReference type="Proteomes" id="UP001621418"/>
    </source>
</evidence>
<accession>A0ABZ1MZP1</accession>
<feature type="transmembrane region" description="Helical" evidence="1">
    <location>
        <begin position="333"/>
        <end position="352"/>
    </location>
</feature>
<organism evidence="2 3">
    <name type="scientific">Nocardia salmonicida</name>
    <dbReference type="NCBI Taxonomy" id="53431"/>
    <lineage>
        <taxon>Bacteria</taxon>
        <taxon>Bacillati</taxon>
        <taxon>Actinomycetota</taxon>
        <taxon>Actinomycetes</taxon>
        <taxon>Mycobacteriales</taxon>
        <taxon>Nocardiaceae</taxon>
        <taxon>Nocardia</taxon>
    </lineage>
</organism>